<name>A0A8H6K4A1_9PEZI</name>
<protein>
    <submittedName>
        <fullName evidence="2">Uncharacterized protein</fullName>
    </submittedName>
</protein>
<dbReference type="EMBL" id="WIGM01000478">
    <property type="protein sequence ID" value="KAF6824123.1"/>
    <property type="molecule type" value="Genomic_DNA"/>
</dbReference>
<feature type="compositionally biased region" description="Basic and acidic residues" evidence="1">
    <location>
        <begin position="13"/>
        <end position="29"/>
    </location>
</feature>
<organism evidence="2 3">
    <name type="scientific">Colletotrichum musicola</name>
    <dbReference type="NCBI Taxonomy" id="2175873"/>
    <lineage>
        <taxon>Eukaryota</taxon>
        <taxon>Fungi</taxon>
        <taxon>Dikarya</taxon>
        <taxon>Ascomycota</taxon>
        <taxon>Pezizomycotina</taxon>
        <taxon>Sordariomycetes</taxon>
        <taxon>Hypocreomycetidae</taxon>
        <taxon>Glomerellales</taxon>
        <taxon>Glomerellaceae</taxon>
        <taxon>Colletotrichum</taxon>
        <taxon>Colletotrichum orchidearum species complex</taxon>
    </lineage>
</organism>
<proteinExistence type="predicted"/>
<sequence length="92" mass="10046">MASPVQEDPTGDAEDHTDSQRHSNDDPHQQRQLGHSETMLPQGSLAISPTHSNTLNDPAQPDNFSPPLAVAHDSEDHADDQRRSDDVSAQQD</sequence>
<dbReference type="AlphaFoldDB" id="A0A8H6K4A1"/>
<feature type="compositionally biased region" description="Polar residues" evidence="1">
    <location>
        <begin position="30"/>
        <end position="57"/>
    </location>
</feature>
<evidence type="ECO:0000313" key="2">
    <source>
        <dbReference type="EMBL" id="KAF6824123.1"/>
    </source>
</evidence>
<evidence type="ECO:0000313" key="3">
    <source>
        <dbReference type="Proteomes" id="UP000639643"/>
    </source>
</evidence>
<accession>A0A8H6K4A1</accession>
<gene>
    <name evidence="2" type="ORF">CMUS01_10393</name>
</gene>
<dbReference type="Proteomes" id="UP000639643">
    <property type="component" value="Unassembled WGS sequence"/>
</dbReference>
<feature type="compositionally biased region" description="Basic and acidic residues" evidence="1">
    <location>
        <begin position="72"/>
        <end position="86"/>
    </location>
</feature>
<comment type="caution">
    <text evidence="2">The sequence shown here is derived from an EMBL/GenBank/DDBJ whole genome shotgun (WGS) entry which is preliminary data.</text>
</comment>
<reference evidence="2" key="1">
    <citation type="journal article" date="2020" name="Phytopathology">
        <title>Genome Sequence Resources of Colletotrichum truncatum, C. plurivorum, C. musicola, and C. sojae: Four Species Pathogenic to Soybean (Glycine max).</title>
        <authorList>
            <person name="Rogerio F."/>
            <person name="Boufleur T.R."/>
            <person name="Ciampi-Guillardi M."/>
            <person name="Sukno S.A."/>
            <person name="Thon M.R."/>
            <person name="Massola Junior N.S."/>
            <person name="Baroncelli R."/>
        </authorList>
    </citation>
    <scope>NUCLEOTIDE SEQUENCE</scope>
    <source>
        <strain evidence="2">LFN0074</strain>
    </source>
</reference>
<evidence type="ECO:0000256" key="1">
    <source>
        <dbReference type="SAM" id="MobiDB-lite"/>
    </source>
</evidence>
<keyword evidence="3" id="KW-1185">Reference proteome</keyword>
<feature type="region of interest" description="Disordered" evidence="1">
    <location>
        <begin position="1"/>
        <end position="92"/>
    </location>
</feature>